<dbReference type="Gene3D" id="1.10.3210.10">
    <property type="entry name" value="Hypothetical protein af1432"/>
    <property type="match status" value="1"/>
</dbReference>
<dbReference type="InterPro" id="IPR003607">
    <property type="entry name" value="HD/PDEase_dom"/>
</dbReference>
<dbReference type="Pfam" id="PF13487">
    <property type="entry name" value="HD_5"/>
    <property type="match status" value="1"/>
</dbReference>
<accession>A0ABM9D983</accession>
<dbReference type="SMART" id="SM00471">
    <property type="entry name" value="HDc"/>
    <property type="match status" value="1"/>
</dbReference>
<keyword evidence="3" id="KW-1185">Reference proteome</keyword>
<dbReference type="RefSeq" id="WP_305731794.1">
    <property type="nucleotide sequence ID" value="NZ_OW150024.1"/>
</dbReference>
<dbReference type="EMBL" id="OW150024">
    <property type="protein sequence ID" value="CAH2030927.1"/>
    <property type="molecule type" value="Genomic_DNA"/>
</dbReference>
<protein>
    <submittedName>
        <fullName evidence="2">Metal dependent phosphohydrolase</fullName>
    </submittedName>
</protein>
<organism evidence="2 3">
    <name type="scientific">Trichlorobacter ammonificans</name>
    <dbReference type="NCBI Taxonomy" id="2916410"/>
    <lineage>
        <taxon>Bacteria</taxon>
        <taxon>Pseudomonadati</taxon>
        <taxon>Thermodesulfobacteriota</taxon>
        <taxon>Desulfuromonadia</taxon>
        <taxon>Geobacterales</taxon>
        <taxon>Geobacteraceae</taxon>
        <taxon>Trichlorobacter</taxon>
    </lineage>
</organism>
<dbReference type="Proteomes" id="UP001295463">
    <property type="component" value="Chromosome"/>
</dbReference>
<name>A0ABM9D983_9BACT</name>
<evidence type="ECO:0000313" key="2">
    <source>
        <dbReference type="EMBL" id="CAH2030927.1"/>
    </source>
</evidence>
<dbReference type="PANTHER" id="PTHR43155">
    <property type="entry name" value="CYCLIC DI-GMP PHOSPHODIESTERASE PA4108-RELATED"/>
    <property type="match status" value="1"/>
</dbReference>
<proteinExistence type="predicted"/>
<dbReference type="PROSITE" id="PS51832">
    <property type="entry name" value="HD_GYP"/>
    <property type="match status" value="1"/>
</dbReference>
<dbReference type="SUPFAM" id="SSF109604">
    <property type="entry name" value="HD-domain/PDEase-like"/>
    <property type="match status" value="1"/>
</dbReference>
<evidence type="ECO:0000313" key="3">
    <source>
        <dbReference type="Proteomes" id="UP001295463"/>
    </source>
</evidence>
<feature type="domain" description="HD-GYP" evidence="1">
    <location>
        <begin position="115"/>
        <end position="320"/>
    </location>
</feature>
<dbReference type="PANTHER" id="PTHR43155:SF2">
    <property type="entry name" value="CYCLIC DI-GMP PHOSPHODIESTERASE PA4108"/>
    <property type="match status" value="1"/>
</dbReference>
<dbReference type="CDD" id="cd00077">
    <property type="entry name" value="HDc"/>
    <property type="match status" value="1"/>
</dbReference>
<evidence type="ECO:0000259" key="1">
    <source>
        <dbReference type="PROSITE" id="PS51832"/>
    </source>
</evidence>
<sequence>MRDHYCRPISIASINPQTFPDVSLYTKSSGNYVLYKPHDRKFTDMDRMRLEQNFVEFLYVRTGDMEEVTRFLETGLSEILNRHDMDVRTKGQILYQTTVNYVIDVFENPEEAAKLDRCRNLVKYLLHYLCSDPTSLNALHSVADHNYYIFVHSLQVAALSLLVHDEVYGLTPDELTDVGIGGLLHDLGMVFISNSILEKPDALSDVEYYKIKQHAQRGYECLKEIGGFSEISLLAVRHHHERFDGDGYPSALKGDAIPRTAQVMAICDVYSALTADRIHRKAVSHERALEVMRTEMPGAFNPELLARFVEIITARKSTEK</sequence>
<gene>
    <name evidence="2" type="ORF">GEAMG1_1113</name>
</gene>
<dbReference type="InterPro" id="IPR037522">
    <property type="entry name" value="HD_GYP_dom"/>
</dbReference>
<reference evidence="2 3" key="1">
    <citation type="submission" date="2022-03" db="EMBL/GenBank/DDBJ databases">
        <authorList>
            <person name="Koch H."/>
        </authorList>
    </citation>
    <scope>NUCLEOTIDE SEQUENCE [LARGE SCALE GENOMIC DNA]</scope>
    <source>
        <strain evidence="2 3">G1</strain>
    </source>
</reference>